<sequence>MGLNDDKRATRLQPHQVALLQQPLPKITAEERPSPEPKLKPKPLSPDMHPGKRSAPPTSAEPSGKVMRGPPRDLALQETGKLGNGADSDLIIRDESPWDTFKKYYECDLAGTVAVCVRNSDSRAARAIRRFPSEDTDKILGILRSTDHKNVASVWECFRTPDALYTLCEFDPLTLDHVVACKAFPDQQQLAAIMCQARTSIIPAQSTKSLTIHSFSRDYRI</sequence>
<keyword evidence="3" id="KW-1185">Reference proteome</keyword>
<dbReference type="OrthoDB" id="4062651at2759"/>
<protein>
    <recommendedName>
        <fullName evidence="4">Protein kinase domain-containing protein</fullName>
    </recommendedName>
</protein>
<evidence type="ECO:0000256" key="1">
    <source>
        <dbReference type="SAM" id="MobiDB-lite"/>
    </source>
</evidence>
<feature type="compositionally biased region" description="Basic and acidic residues" evidence="1">
    <location>
        <begin position="28"/>
        <end position="39"/>
    </location>
</feature>
<organism evidence="2 3">
    <name type="scientific">Penicillium atrosanguineum</name>
    <dbReference type="NCBI Taxonomy" id="1132637"/>
    <lineage>
        <taxon>Eukaryota</taxon>
        <taxon>Fungi</taxon>
        <taxon>Dikarya</taxon>
        <taxon>Ascomycota</taxon>
        <taxon>Pezizomycotina</taxon>
        <taxon>Eurotiomycetes</taxon>
        <taxon>Eurotiomycetidae</taxon>
        <taxon>Eurotiales</taxon>
        <taxon>Aspergillaceae</taxon>
        <taxon>Penicillium</taxon>
    </lineage>
</organism>
<dbReference type="AlphaFoldDB" id="A0A9W9PZ33"/>
<feature type="region of interest" description="Disordered" evidence="1">
    <location>
        <begin position="1"/>
        <end position="88"/>
    </location>
</feature>
<evidence type="ECO:0000313" key="3">
    <source>
        <dbReference type="Proteomes" id="UP001147746"/>
    </source>
</evidence>
<comment type="caution">
    <text evidence="2">The sequence shown here is derived from an EMBL/GenBank/DDBJ whole genome shotgun (WGS) entry which is preliminary data.</text>
</comment>
<reference evidence="2" key="1">
    <citation type="submission" date="2022-12" db="EMBL/GenBank/DDBJ databases">
        <authorList>
            <person name="Petersen C."/>
        </authorList>
    </citation>
    <scope>NUCLEOTIDE SEQUENCE</scope>
    <source>
        <strain evidence="2">IBT 21472</strain>
    </source>
</reference>
<gene>
    <name evidence="2" type="ORF">N7476_005007</name>
</gene>
<evidence type="ECO:0008006" key="4">
    <source>
        <dbReference type="Google" id="ProtNLM"/>
    </source>
</evidence>
<evidence type="ECO:0000313" key="2">
    <source>
        <dbReference type="EMBL" id="KAJ5318587.1"/>
    </source>
</evidence>
<reference evidence="2" key="2">
    <citation type="journal article" date="2023" name="IMA Fungus">
        <title>Comparative genomic study of the Penicillium genus elucidates a diverse pangenome and 15 lateral gene transfer events.</title>
        <authorList>
            <person name="Petersen C."/>
            <person name="Sorensen T."/>
            <person name="Nielsen M.R."/>
            <person name="Sondergaard T.E."/>
            <person name="Sorensen J.L."/>
            <person name="Fitzpatrick D.A."/>
            <person name="Frisvad J.C."/>
            <person name="Nielsen K.L."/>
        </authorList>
    </citation>
    <scope>NUCLEOTIDE SEQUENCE</scope>
    <source>
        <strain evidence="2">IBT 21472</strain>
    </source>
</reference>
<dbReference type="Proteomes" id="UP001147746">
    <property type="component" value="Unassembled WGS sequence"/>
</dbReference>
<dbReference type="EMBL" id="JAPZBO010000004">
    <property type="protein sequence ID" value="KAJ5318587.1"/>
    <property type="molecule type" value="Genomic_DNA"/>
</dbReference>
<proteinExistence type="predicted"/>
<accession>A0A9W9PZ33</accession>
<name>A0A9W9PZ33_9EURO</name>